<gene>
    <name evidence="1" type="ORF">CEXT_282241</name>
</gene>
<sequence>MISLAVFTPHFAFEALNNIADLPSFHLGNADSATFSSAAQQEYITTSLLPAIFRHFTSDLGPNALVCGIPTTPTSPPPCSSVALRSQN</sequence>
<reference evidence="1 2" key="1">
    <citation type="submission" date="2021-06" db="EMBL/GenBank/DDBJ databases">
        <title>Caerostris extrusa draft genome.</title>
        <authorList>
            <person name="Kono N."/>
            <person name="Arakawa K."/>
        </authorList>
    </citation>
    <scope>NUCLEOTIDE SEQUENCE [LARGE SCALE GENOMIC DNA]</scope>
</reference>
<organism evidence="1 2">
    <name type="scientific">Caerostris extrusa</name>
    <name type="common">Bark spider</name>
    <name type="synonym">Caerostris bankana</name>
    <dbReference type="NCBI Taxonomy" id="172846"/>
    <lineage>
        <taxon>Eukaryota</taxon>
        <taxon>Metazoa</taxon>
        <taxon>Ecdysozoa</taxon>
        <taxon>Arthropoda</taxon>
        <taxon>Chelicerata</taxon>
        <taxon>Arachnida</taxon>
        <taxon>Araneae</taxon>
        <taxon>Araneomorphae</taxon>
        <taxon>Entelegynae</taxon>
        <taxon>Araneoidea</taxon>
        <taxon>Araneidae</taxon>
        <taxon>Caerostris</taxon>
    </lineage>
</organism>
<dbReference type="AlphaFoldDB" id="A0AAV4WC23"/>
<dbReference type="Proteomes" id="UP001054945">
    <property type="component" value="Unassembled WGS sequence"/>
</dbReference>
<protein>
    <submittedName>
        <fullName evidence="1">Uncharacterized protein</fullName>
    </submittedName>
</protein>
<comment type="caution">
    <text evidence="1">The sequence shown here is derived from an EMBL/GenBank/DDBJ whole genome shotgun (WGS) entry which is preliminary data.</text>
</comment>
<evidence type="ECO:0000313" key="2">
    <source>
        <dbReference type="Proteomes" id="UP001054945"/>
    </source>
</evidence>
<evidence type="ECO:0000313" key="1">
    <source>
        <dbReference type="EMBL" id="GIY79783.1"/>
    </source>
</evidence>
<proteinExistence type="predicted"/>
<name>A0AAV4WC23_CAEEX</name>
<keyword evidence="2" id="KW-1185">Reference proteome</keyword>
<accession>A0AAV4WC23</accession>
<dbReference type="EMBL" id="BPLR01015929">
    <property type="protein sequence ID" value="GIY79783.1"/>
    <property type="molecule type" value="Genomic_DNA"/>
</dbReference>